<dbReference type="InterPro" id="IPR010617">
    <property type="entry name" value="TMEM175-like"/>
</dbReference>
<comment type="similarity">
    <text evidence="2">Belongs to the TMEM175 family.</text>
</comment>
<comment type="caution">
    <text evidence="14">The sequence shown here is derived from an EMBL/GenBank/DDBJ whole genome shotgun (WGS) entry which is preliminary data.</text>
</comment>
<dbReference type="Pfam" id="PF06736">
    <property type="entry name" value="TMEM175"/>
    <property type="match status" value="1"/>
</dbReference>
<dbReference type="GO" id="GO:0015252">
    <property type="term" value="F:proton channel activity"/>
    <property type="evidence" value="ECO:0007669"/>
    <property type="project" value="InterPro"/>
</dbReference>
<accession>A0A2A2DB00</accession>
<evidence type="ECO:0000256" key="6">
    <source>
        <dbReference type="ARBA" id="ARBA00022826"/>
    </source>
</evidence>
<dbReference type="EMBL" id="NSJV01000227">
    <property type="protein sequence ID" value="PAU48661.1"/>
    <property type="molecule type" value="Genomic_DNA"/>
</dbReference>
<evidence type="ECO:0000256" key="8">
    <source>
        <dbReference type="ARBA" id="ARBA00022989"/>
    </source>
</evidence>
<proteinExistence type="inferred from homology"/>
<keyword evidence="3" id="KW-0813">Transport</keyword>
<feature type="transmembrane region" description="Helical" evidence="13">
    <location>
        <begin position="94"/>
        <end position="113"/>
    </location>
</feature>
<protein>
    <recommendedName>
        <fullName evidence="16">DUF1211 domain-containing protein</fullName>
    </recommendedName>
</protein>
<dbReference type="RefSeq" id="WP_095580976.1">
    <property type="nucleotide sequence ID" value="NZ_JAJQQQ010000001.1"/>
</dbReference>
<comment type="subcellular location">
    <subcellularLocation>
        <location evidence="1">Membrane</location>
        <topology evidence="1">Multi-pass membrane protein</topology>
    </subcellularLocation>
</comment>
<evidence type="ECO:0000256" key="7">
    <source>
        <dbReference type="ARBA" id="ARBA00022958"/>
    </source>
</evidence>
<evidence type="ECO:0000256" key="1">
    <source>
        <dbReference type="ARBA" id="ARBA00004141"/>
    </source>
</evidence>
<keyword evidence="8 13" id="KW-1133">Transmembrane helix</keyword>
<evidence type="ECO:0000256" key="10">
    <source>
        <dbReference type="ARBA" id="ARBA00023136"/>
    </source>
</evidence>
<feature type="transmembrane region" description="Helical" evidence="13">
    <location>
        <begin position="168"/>
        <end position="196"/>
    </location>
</feature>
<comment type="catalytic activity">
    <reaction evidence="12">
        <text>K(+)(in) = K(+)(out)</text>
        <dbReference type="Rhea" id="RHEA:29463"/>
        <dbReference type="ChEBI" id="CHEBI:29103"/>
    </reaction>
</comment>
<feature type="transmembrane region" description="Helical" evidence="13">
    <location>
        <begin position="57"/>
        <end position="74"/>
    </location>
</feature>
<evidence type="ECO:0000313" key="15">
    <source>
        <dbReference type="Proteomes" id="UP000218944"/>
    </source>
</evidence>
<organism evidence="14 15">
    <name type="scientific">Streptomyces albireticuli</name>
    <dbReference type="NCBI Taxonomy" id="1940"/>
    <lineage>
        <taxon>Bacteria</taxon>
        <taxon>Bacillati</taxon>
        <taxon>Actinomycetota</taxon>
        <taxon>Actinomycetes</taxon>
        <taxon>Kitasatosporales</taxon>
        <taxon>Streptomycetaceae</taxon>
        <taxon>Streptomyces</taxon>
    </lineage>
</organism>
<evidence type="ECO:0000256" key="3">
    <source>
        <dbReference type="ARBA" id="ARBA00022448"/>
    </source>
</evidence>
<gene>
    <name evidence="14" type="ORF">CK936_12150</name>
</gene>
<evidence type="ECO:0000256" key="2">
    <source>
        <dbReference type="ARBA" id="ARBA00006920"/>
    </source>
</evidence>
<keyword evidence="4" id="KW-0633">Potassium transport</keyword>
<keyword evidence="7" id="KW-0630">Potassium</keyword>
<keyword evidence="6" id="KW-0631">Potassium channel</keyword>
<keyword evidence="11" id="KW-0407">Ion channel</keyword>
<dbReference type="AlphaFoldDB" id="A0A2A2DB00"/>
<keyword evidence="15" id="KW-1185">Reference proteome</keyword>
<keyword evidence="10 13" id="KW-0472">Membrane</keyword>
<evidence type="ECO:0000256" key="4">
    <source>
        <dbReference type="ARBA" id="ARBA00022538"/>
    </source>
</evidence>
<keyword evidence="9" id="KW-0406">Ion transport</keyword>
<evidence type="ECO:0000256" key="11">
    <source>
        <dbReference type="ARBA" id="ARBA00023303"/>
    </source>
</evidence>
<evidence type="ECO:0000256" key="12">
    <source>
        <dbReference type="ARBA" id="ARBA00034430"/>
    </source>
</evidence>
<evidence type="ECO:0000313" key="14">
    <source>
        <dbReference type="EMBL" id="PAU48661.1"/>
    </source>
</evidence>
<keyword evidence="5 13" id="KW-0812">Transmembrane</keyword>
<evidence type="ECO:0008006" key="16">
    <source>
        <dbReference type="Google" id="ProtNLM"/>
    </source>
</evidence>
<evidence type="ECO:0000256" key="5">
    <source>
        <dbReference type="ARBA" id="ARBA00022692"/>
    </source>
</evidence>
<evidence type="ECO:0000256" key="13">
    <source>
        <dbReference type="SAM" id="Phobius"/>
    </source>
</evidence>
<dbReference type="Proteomes" id="UP000218944">
    <property type="component" value="Unassembled WGS sequence"/>
</dbReference>
<evidence type="ECO:0000256" key="9">
    <source>
        <dbReference type="ARBA" id="ARBA00023065"/>
    </source>
</evidence>
<dbReference type="GO" id="GO:0005267">
    <property type="term" value="F:potassium channel activity"/>
    <property type="evidence" value="ECO:0007669"/>
    <property type="project" value="UniProtKB-KW"/>
</dbReference>
<sequence length="222" mass="23901">MSGPARPEPGFSPERLAFFTDAIFAIAMTLLAVELERPEEKELASARALGSFLAEHRGSYLAFALAFVLLWSVWRRHHRLMDRIGGLSKAFTGWHAPFLLLVAFLPFPTAVIGASIGNPLAQTLFAGTMAAMVFCEAALKDVSGSTGLVTGDPAETHRHAGESWGVGLWFVLSAGVAWLFPYAFVLWFAAPLAATYGGALISRLRTAPASHPDPYDGDVPRT</sequence>
<name>A0A2A2DB00_9ACTN</name>
<reference evidence="14 15" key="1">
    <citation type="submission" date="2017-08" db="EMBL/GenBank/DDBJ databases">
        <title>Genome sequence of Streptomyces albireticuli NRRL B-1670.</title>
        <authorList>
            <person name="Graham D.E."/>
            <person name="Mahan K.M."/>
            <person name="Klingeman D.M."/>
            <person name="Hettich R.L."/>
            <person name="Parry R.J."/>
            <person name="Spain J.C."/>
        </authorList>
    </citation>
    <scope>NUCLEOTIDE SEQUENCE [LARGE SCALE GENOMIC DNA]</scope>
    <source>
        <strain evidence="14 15">NRRL B-1670</strain>
    </source>
</reference>
<dbReference type="GO" id="GO:0016020">
    <property type="term" value="C:membrane"/>
    <property type="evidence" value="ECO:0007669"/>
    <property type="project" value="UniProtKB-SubCell"/>
</dbReference>